<dbReference type="GO" id="GO:0004222">
    <property type="term" value="F:metalloendopeptidase activity"/>
    <property type="evidence" value="ECO:0007669"/>
    <property type="project" value="TreeGrafter"/>
</dbReference>
<accession>A0A9P0QNR0</accession>
<organism evidence="5 6">
    <name type="scientific">[Candida] railenensis</name>
    <dbReference type="NCBI Taxonomy" id="45579"/>
    <lineage>
        <taxon>Eukaryota</taxon>
        <taxon>Fungi</taxon>
        <taxon>Dikarya</taxon>
        <taxon>Ascomycota</taxon>
        <taxon>Saccharomycotina</taxon>
        <taxon>Pichiomycetes</taxon>
        <taxon>Debaryomycetaceae</taxon>
        <taxon>Kurtzmaniella</taxon>
    </lineage>
</organism>
<dbReference type="InterPro" id="IPR007863">
    <property type="entry name" value="Peptidase_M16_C"/>
</dbReference>
<evidence type="ECO:0000313" key="5">
    <source>
        <dbReference type="EMBL" id="CAH2351834.1"/>
    </source>
</evidence>
<protein>
    <submittedName>
        <fullName evidence="5">Cytochrome b-c1 complex subunit 1, mitochondrial</fullName>
    </submittedName>
</protein>
<dbReference type="PANTHER" id="PTHR11851">
    <property type="entry name" value="METALLOPROTEASE"/>
    <property type="match status" value="1"/>
</dbReference>
<dbReference type="GO" id="GO:0046872">
    <property type="term" value="F:metal ion binding"/>
    <property type="evidence" value="ECO:0007669"/>
    <property type="project" value="InterPro"/>
</dbReference>
<comment type="subcellular location">
    <subcellularLocation>
        <location evidence="1">Mitochondrion</location>
    </subcellularLocation>
</comment>
<dbReference type="InterPro" id="IPR011249">
    <property type="entry name" value="Metalloenz_LuxS/M16"/>
</dbReference>
<dbReference type="FunFam" id="3.30.830.10:FF:000001">
    <property type="entry name" value="Mitochondrial-processing peptidase subunit beta, mitochondrial"/>
    <property type="match status" value="1"/>
</dbReference>
<dbReference type="Gene3D" id="3.30.830.10">
    <property type="entry name" value="Metalloenzyme, LuxS/M16 peptidase-like"/>
    <property type="match status" value="2"/>
</dbReference>
<evidence type="ECO:0000256" key="2">
    <source>
        <dbReference type="ARBA" id="ARBA00023128"/>
    </source>
</evidence>
<dbReference type="InterPro" id="IPR050361">
    <property type="entry name" value="MPP/UQCRC_Complex"/>
</dbReference>
<dbReference type="EMBL" id="CAKXYY010000004">
    <property type="protein sequence ID" value="CAH2351834.1"/>
    <property type="molecule type" value="Genomic_DNA"/>
</dbReference>
<dbReference type="GO" id="GO:0005739">
    <property type="term" value="C:mitochondrion"/>
    <property type="evidence" value="ECO:0007669"/>
    <property type="project" value="UniProtKB-SubCell"/>
</dbReference>
<reference evidence="5" key="1">
    <citation type="submission" date="2022-03" db="EMBL/GenBank/DDBJ databases">
        <authorList>
            <person name="Legras J.-L."/>
            <person name="Devillers H."/>
            <person name="Grondin C."/>
        </authorList>
    </citation>
    <scope>NUCLEOTIDE SEQUENCE</scope>
    <source>
        <strain evidence="5">CLIB 1423</strain>
    </source>
</reference>
<dbReference type="Pfam" id="PF00675">
    <property type="entry name" value="Peptidase_M16"/>
    <property type="match status" value="1"/>
</dbReference>
<name>A0A9P0QNR0_9ASCO</name>
<dbReference type="Proteomes" id="UP000837801">
    <property type="component" value="Unassembled WGS sequence"/>
</dbReference>
<evidence type="ECO:0000259" key="4">
    <source>
        <dbReference type="Pfam" id="PF05193"/>
    </source>
</evidence>
<dbReference type="PANTHER" id="PTHR11851:SF126">
    <property type="entry name" value="CYTOCHROME B-C1 COMPLEX SUBUNIT 1, MITOCHONDRIAL"/>
    <property type="match status" value="1"/>
</dbReference>
<keyword evidence="2" id="KW-0496">Mitochondrion</keyword>
<feature type="domain" description="Peptidase M16 C-terminal" evidence="4">
    <location>
        <begin position="182"/>
        <end position="361"/>
    </location>
</feature>
<dbReference type="SUPFAM" id="SSF63411">
    <property type="entry name" value="LuxS/MPP-like metallohydrolase"/>
    <property type="match status" value="2"/>
</dbReference>
<evidence type="ECO:0000256" key="1">
    <source>
        <dbReference type="ARBA" id="ARBA00004173"/>
    </source>
</evidence>
<dbReference type="OrthoDB" id="10251424at2759"/>
<gene>
    <name evidence="5" type="ORF">CLIB1423_04S07008</name>
</gene>
<evidence type="ECO:0000313" key="6">
    <source>
        <dbReference type="Proteomes" id="UP000837801"/>
    </source>
</evidence>
<dbReference type="GO" id="GO:0006627">
    <property type="term" value="P:protein processing involved in protein targeting to mitochondrion"/>
    <property type="evidence" value="ECO:0007669"/>
    <property type="project" value="TreeGrafter"/>
</dbReference>
<dbReference type="AlphaFoldDB" id="A0A9P0QNR0"/>
<dbReference type="Pfam" id="PF05193">
    <property type="entry name" value="Peptidase_M16_C"/>
    <property type="match status" value="1"/>
</dbReference>
<sequence>MLRSTAAVRSASKIVGRRTISTGVTGQTKYTTLSNGVTIATETNPFAKTSTVGAYIQGGSRSEHPYNNGVSALTAELLASSKAEAGVLVSAESTHETNAILAQSTNEDVLEAAKTISGIISNATANLESGDFSKARSTISSKIAAIEANETSKVLSHLNATAFQGYSLGLPINGTVDSINDIELQDSLRFTDKHLVGENTVIAASGNFDHDKLVDALEASLKVPSGFKPAVKPASFLGSEIRMRDDTLPKAWISIAAQGEGLNSPAYYVAKVASAVSGNFYDKSAIAKFQSSKLSSIVQEYHIVDKYTSYSTSYSDTGLFGFHAEISNIYQIDDLTHFFLKEWNRLSISVTDAEIARAKNQVKTELLASLNSSNAIASDIGNKVLLAGSRQSVKEALSKIDAISTKDVKAWAQVALWDQDVVVAGTGQIEDLFDYMTIRNGMAMMRW</sequence>
<dbReference type="GO" id="GO:0009060">
    <property type="term" value="P:aerobic respiration"/>
    <property type="evidence" value="ECO:0007669"/>
    <property type="project" value="TreeGrafter"/>
</dbReference>
<evidence type="ECO:0000259" key="3">
    <source>
        <dbReference type="Pfam" id="PF00675"/>
    </source>
</evidence>
<comment type="caution">
    <text evidence="5">The sequence shown here is derived from an EMBL/GenBank/DDBJ whole genome shotgun (WGS) entry which is preliminary data.</text>
</comment>
<feature type="domain" description="Peptidase M16 N-terminal" evidence="3">
    <location>
        <begin position="39"/>
        <end position="175"/>
    </location>
</feature>
<dbReference type="InterPro" id="IPR011765">
    <property type="entry name" value="Pept_M16_N"/>
</dbReference>
<keyword evidence="6" id="KW-1185">Reference proteome</keyword>
<proteinExistence type="predicted"/>